<dbReference type="PANTHER" id="PTHR43180">
    <property type="entry name" value="3-OXOACYL-(ACYL-CARRIER-PROTEIN) REDUCTASE (AFU_ORTHOLOGUE AFUA_6G11210)"/>
    <property type="match status" value="1"/>
</dbReference>
<dbReference type="PRINTS" id="PR00081">
    <property type="entry name" value="GDHRDH"/>
</dbReference>
<dbReference type="PRINTS" id="PR00080">
    <property type="entry name" value="SDRFAMILY"/>
</dbReference>
<dbReference type="GO" id="GO:0016491">
    <property type="term" value="F:oxidoreductase activity"/>
    <property type="evidence" value="ECO:0007669"/>
    <property type="project" value="UniProtKB-KW"/>
</dbReference>
<sequence length="252" mass="26019">MRMKDKVALVSGAAGGMGAATARLFAREGAKAVVVADLLDKEGEAVVADIKKAGGTATYMHLDVTDEGQWKSVVDKTVSAHGGLNVLVNNAGISGSAEQDLYDTAAWNRLMGINATGVFLGMKYGIAAMKKAGNGGSVINLSSISGIVGQGYIHVGYNASKGAVRLITKAAAAQHGRDRIRVNSVHPGLMPPMRTSGRTADPETRAKTLKGVPMGRAGEVDEVAYAILFLASDESSYVTGAEIVVDGGWTAV</sequence>
<proteinExistence type="inferred from homology"/>
<dbReference type="InterPro" id="IPR036291">
    <property type="entry name" value="NAD(P)-bd_dom_sf"/>
</dbReference>
<name>A0A512N224_9HYPH</name>
<keyword evidence="2" id="KW-0560">Oxidoreductase</keyword>
<evidence type="ECO:0000256" key="1">
    <source>
        <dbReference type="ARBA" id="ARBA00006484"/>
    </source>
</evidence>
<dbReference type="OrthoDB" id="7499742at2"/>
<dbReference type="Proteomes" id="UP000321058">
    <property type="component" value="Unassembled WGS sequence"/>
</dbReference>
<dbReference type="Gene3D" id="3.40.50.720">
    <property type="entry name" value="NAD(P)-binding Rossmann-like Domain"/>
    <property type="match status" value="1"/>
</dbReference>
<dbReference type="NCBIfam" id="NF005559">
    <property type="entry name" value="PRK07231.1"/>
    <property type="match status" value="1"/>
</dbReference>
<dbReference type="RefSeq" id="WP_147145281.1">
    <property type="nucleotide sequence ID" value="NZ_BKAJ01000004.1"/>
</dbReference>
<dbReference type="SUPFAM" id="SSF51735">
    <property type="entry name" value="NAD(P)-binding Rossmann-fold domains"/>
    <property type="match status" value="1"/>
</dbReference>
<gene>
    <name evidence="3" type="ORF">RSO01_02110</name>
</gene>
<dbReference type="PANTHER" id="PTHR43180:SF66">
    <property type="entry name" value="SHORT-CHAIN DEHYDROGENASE_REDUCTASE FAMILY PROTEIN"/>
    <property type="match status" value="1"/>
</dbReference>
<dbReference type="InterPro" id="IPR020904">
    <property type="entry name" value="Sc_DH/Rdtase_CS"/>
</dbReference>
<dbReference type="EMBL" id="BKAJ01000004">
    <property type="protein sequence ID" value="GEP53045.1"/>
    <property type="molecule type" value="Genomic_DNA"/>
</dbReference>
<comment type="caution">
    <text evidence="3">The sequence shown here is derived from an EMBL/GenBank/DDBJ whole genome shotgun (WGS) entry which is preliminary data.</text>
</comment>
<dbReference type="PROSITE" id="PS00061">
    <property type="entry name" value="ADH_SHORT"/>
    <property type="match status" value="1"/>
</dbReference>
<dbReference type="AlphaFoldDB" id="A0A512N224"/>
<evidence type="ECO:0000256" key="2">
    <source>
        <dbReference type="ARBA" id="ARBA00023002"/>
    </source>
</evidence>
<reference evidence="3 4" key="1">
    <citation type="submission" date="2019-07" db="EMBL/GenBank/DDBJ databases">
        <title>Whole genome shotgun sequence of Reyranella soli NBRC 108950.</title>
        <authorList>
            <person name="Hosoyama A."/>
            <person name="Uohara A."/>
            <person name="Ohji S."/>
            <person name="Ichikawa N."/>
        </authorList>
    </citation>
    <scope>NUCLEOTIDE SEQUENCE [LARGE SCALE GENOMIC DNA]</scope>
    <source>
        <strain evidence="3 4">NBRC 108950</strain>
    </source>
</reference>
<evidence type="ECO:0000313" key="3">
    <source>
        <dbReference type="EMBL" id="GEP53045.1"/>
    </source>
</evidence>
<dbReference type="FunFam" id="3.40.50.720:FF:000084">
    <property type="entry name" value="Short-chain dehydrogenase reductase"/>
    <property type="match status" value="1"/>
</dbReference>
<comment type="similarity">
    <text evidence="1">Belongs to the short-chain dehydrogenases/reductases (SDR) family.</text>
</comment>
<dbReference type="InterPro" id="IPR002347">
    <property type="entry name" value="SDR_fam"/>
</dbReference>
<organism evidence="3 4">
    <name type="scientific">Reyranella soli</name>
    <dbReference type="NCBI Taxonomy" id="1230389"/>
    <lineage>
        <taxon>Bacteria</taxon>
        <taxon>Pseudomonadati</taxon>
        <taxon>Pseudomonadota</taxon>
        <taxon>Alphaproteobacteria</taxon>
        <taxon>Hyphomicrobiales</taxon>
        <taxon>Reyranellaceae</taxon>
        <taxon>Reyranella</taxon>
    </lineage>
</organism>
<accession>A0A512N224</accession>
<protein>
    <submittedName>
        <fullName evidence="3">Cyclopentanol dehydrogenase</fullName>
    </submittedName>
</protein>
<keyword evidence="4" id="KW-1185">Reference proteome</keyword>
<evidence type="ECO:0000313" key="4">
    <source>
        <dbReference type="Proteomes" id="UP000321058"/>
    </source>
</evidence>
<dbReference type="Pfam" id="PF13561">
    <property type="entry name" value="adh_short_C2"/>
    <property type="match status" value="1"/>
</dbReference>